<evidence type="ECO:0000256" key="4">
    <source>
        <dbReference type="ARBA" id="ARBA00022679"/>
    </source>
</evidence>
<dbReference type="HAMAP" id="MF_00259">
    <property type="entry name" value="GcvT"/>
    <property type="match status" value="1"/>
</dbReference>
<dbReference type="Pfam" id="PF08669">
    <property type="entry name" value="GCV_T_C"/>
    <property type="match status" value="1"/>
</dbReference>
<accession>A0A3S0VEV8</accession>
<dbReference type="AlphaFoldDB" id="A0A3S0VEV8"/>
<feature type="region of interest" description="Disordered" evidence="9">
    <location>
        <begin position="1"/>
        <end position="46"/>
    </location>
</feature>
<feature type="compositionally biased region" description="Basic residues" evidence="9">
    <location>
        <begin position="10"/>
        <end position="23"/>
    </location>
</feature>
<comment type="subunit">
    <text evidence="7">The glycine cleavage system is composed of four proteins: P, T, L and H.</text>
</comment>
<dbReference type="GO" id="GO:0005960">
    <property type="term" value="C:glycine cleavage complex"/>
    <property type="evidence" value="ECO:0007669"/>
    <property type="project" value="InterPro"/>
</dbReference>
<proteinExistence type="inferred from homology"/>
<name>A0A3S0VEV8_9MICO</name>
<dbReference type="GO" id="GO:0004047">
    <property type="term" value="F:aminomethyltransferase activity"/>
    <property type="evidence" value="ECO:0007669"/>
    <property type="project" value="UniProtKB-UniRule"/>
</dbReference>
<dbReference type="Gene3D" id="3.30.70.1400">
    <property type="entry name" value="Aminomethyltransferase beta-barrel domains"/>
    <property type="match status" value="1"/>
</dbReference>
<evidence type="ECO:0000259" key="10">
    <source>
        <dbReference type="Pfam" id="PF01571"/>
    </source>
</evidence>
<comment type="catalytic activity">
    <reaction evidence="6 7">
        <text>N(6)-[(R)-S(8)-aminomethyldihydrolipoyl]-L-lysyl-[protein] + (6S)-5,6,7,8-tetrahydrofolate = N(6)-[(R)-dihydrolipoyl]-L-lysyl-[protein] + (6R)-5,10-methylene-5,6,7,8-tetrahydrofolate + NH4(+)</text>
        <dbReference type="Rhea" id="RHEA:16945"/>
        <dbReference type="Rhea" id="RHEA-COMP:10475"/>
        <dbReference type="Rhea" id="RHEA-COMP:10492"/>
        <dbReference type="ChEBI" id="CHEBI:15636"/>
        <dbReference type="ChEBI" id="CHEBI:28938"/>
        <dbReference type="ChEBI" id="CHEBI:57453"/>
        <dbReference type="ChEBI" id="CHEBI:83100"/>
        <dbReference type="ChEBI" id="CHEBI:83143"/>
        <dbReference type="EC" id="2.1.2.10"/>
    </reaction>
</comment>
<dbReference type="Gene3D" id="4.10.1250.10">
    <property type="entry name" value="Aminomethyltransferase fragment"/>
    <property type="match status" value="1"/>
</dbReference>
<keyword evidence="12" id="KW-0489">Methyltransferase</keyword>
<dbReference type="SUPFAM" id="SSF103025">
    <property type="entry name" value="Folate-binding domain"/>
    <property type="match status" value="1"/>
</dbReference>
<evidence type="ECO:0000256" key="6">
    <source>
        <dbReference type="ARBA" id="ARBA00047665"/>
    </source>
</evidence>
<sequence>MTEGEFPTRRASRPRRGPRRQPGLRREPPGELVSDPSTPVPPPAAPVAVVEPRLSPLNDVHVGLGATFTDFAGWAMPVKYSSDLAEHHAVRSTAGIFDISHMGEISVRGAEASAFLDATLAGRLSVLQLMQAKYTLLLNDGGGIVDDLIVYRTGDDEFLVVANASNRDAVARELVGAASGFDVSVDDVSDGMALIAVQGPAAQAILERTDGLAIVAGQASLAEVRYYRATAATFGDDDVFIGRTGYTGEDGFELYVAVHDAVALWSAITVAGAPLGLVPAGLACRDTLRLEAGMPLYGHELDADTLPVQAGLGRVVALAKEGDFRGRAAIEAGPADGARVLVGLVAEGRRAGRAGYAVLDADGTAVGEITSGALSPTLGHPIALAYVAPESSAVGTPLSLDVRGTRIPATVTPLPFYSRKKEATA</sequence>
<dbReference type="NCBIfam" id="TIGR00528">
    <property type="entry name" value="gcvT"/>
    <property type="match status" value="1"/>
</dbReference>
<dbReference type="Gene3D" id="2.40.30.110">
    <property type="entry name" value="Aminomethyltransferase beta-barrel domains"/>
    <property type="match status" value="1"/>
</dbReference>
<evidence type="ECO:0000313" key="13">
    <source>
        <dbReference type="Proteomes" id="UP000274909"/>
    </source>
</evidence>
<dbReference type="GO" id="GO:0008483">
    <property type="term" value="F:transaminase activity"/>
    <property type="evidence" value="ECO:0007669"/>
    <property type="project" value="UniProtKB-KW"/>
</dbReference>
<evidence type="ECO:0000256" key="5">
    <source>
        <dbReference type="ARBA" id="ARBA00031395"/>
    </source>
</evidence>
<keyword evidence="13" id="KW-1185">Reference proteome</keyword>
<dbReference type="InterPro" id="IPR029043">
    <property type="entry name" value="GcvT/YgfZ_C"/>
</dbReference>
<comment type="caution">
    <text evidence="12">The sequence shown here is derived from an EMBL/GenBank/DDBJ whole genome shotgun (WGS) entry which is preliminary data.</text>
</comment>
<keyword evidence="4 7" id="KW-0808">Transferase</keyword>
<gene>
    <name evidence="7 12" type="primary">gcvT</name>
    <name evidence="12" type="ORF">ELQ94_13045</name>
</gene>
<dbReference type="EC" id="2.1.2.10" evidence="2 7"/>
<dbReference type="InterPro" id="IPR028896">
    <property type="entry name" value="GcvT/YgfZ/DmdA"/>
</dbReference>
<feature type="domain" description="Aminomethyltransferase C-terminal" evidence="11">
    <location>
        <begin position="339"/>
        <end position="417"/>
    </location>
</feature>
<dbReference type="PANTHER" id="PTHR43757:SF2">
    <property type="entry name" value="AMINOMETHYLTRANSFERASE, MITOCHONDRIAL"/>
    <property type="match status" value="1"/>
</dbReference>
<evidence type="ECO:0000256" key="9">
    <source>
        <dbReference type="SAM" id="MobiDB-lite"/>
    </source>
</evidence>
<evidence type="ECO:0000256" key="7">
    <source>
        <dbReference type="HAMAP-Rule" id="MF_00259"/>
    </source>
</evidence>
<keyword evidence="3 7" id="KW-0032">Aminotransferase</keyword>
<dbReference type="GO" id="GO:0019464">
    <property type="term" value="P:glycine decarboxylation via glycine cleavage system"/>
    <property type="evidence" value="ECO:0007669"/>
    <property type="project" value="UniProtKB-UniRule"/>
</dbReference>
<feature type="domain" description="GCVT N-terminal" evidence="10">
    <location>
        <begin position="58"/>
        <end position="320"/>
    </location>
</feature>
<dbReference type="GO" id="GO:0008168">
    <property type="term" value="F:methyltransferase activity"/>
    <property type="evidence" value="ECO:0007669"/>
    <property type="project" value="UniProtKB-KW"/>
</dbReference>
<evidence type="ECO:0000256" key="3">
    <source>
        <dbReference type="ARBA" id="ARBA00022576"/>
    </source>
</evidence>
<comment type="similarity">
    <text evidence="1 7">Belongs to the GcvT family.</text>
</comment>
<evidence type="ECO:0000256" key="2">
    <source>
        <dbReference type="ARBA" id="ARBA00012616"/>
    </source>
</evidence>
<dbReference type="PIRSF" id="PIRSF006487">
    <property type="entry name" value="GcvT"/>
    <property type="match status" value="1"/>
</dbReference>
<dbReference type="FunFam" id="2.40.30.110:FF:000003">
    <property type="entry name" value="Aminomethyltransferase"/>
    <property type="match status" value="1"/>
</dbReference>
<protein>
    <recommendedName>
        <fullName evidence="2 7">Aminomethyltransferase</fullName>
        <ecNumber evidence="2 7">2.1.2.10</ecNumber>
    </recommendedName>
    <alternativeName>
        <fullName evidence="5 7">Glycine cleavage system T protein</fullName>
    </alternativeName>
</protein>
<dbReference type="OrthoDB" id="9774591at2"/>
<dbReference type="GO" id="GO:0032259">
    <property type="term" value="P:methylation"/>
    <property type="evidence" value="ECO:0007669"/>
    <property type="project" value="UniProtKB-KW"/>
</dbReference>
<evidence type="ECO:0000256" key="8">
    <source>
        <dbReference type="PIRSR" id="PIRSR006487-1"/>
    </source>
</evidence>
<feature type="binding site" evidence="8">
    <location>
        <position position="253"/>
    </location>
    <ligand>
        <name>substrate</name>
    </ligand>
</feature>
<dbReference type="InterPro" id="IPR027266">
    <property type="entry name" value="TrmE/GcvT-like"/>
</dbReference>
<dbReference type="SUPFAM" id="SSF101790">
    <property type="entry name" value="Aminomethyltransferase beta-barrel domain"/>
    <property type="match status" value="1"/>
</dbReference>
<dbReference type="PANTHER" id="PTHR43757">
    <property type="entry name" value="AMINOMETHYLTRANSFERASE"/>
    <property type="match status" value="1"/>
</dbReference>
<evidence type="ECO:0000256" key="1">
    <source>
        <dbReference type="ARBA" id="ARBA00008609"/>
    </source>
</evidence>
<comment type="function">
    <text evidence="7">The glycine cleavage system catalyzes the degradation of glycine.</text>
</comment>
<dbReference type="EMBL" id="RZGZ01000003">
    <property type="protein sequence ID" value="RUQ99226.1"/>
    <property type="molecule type" value="Genomic_DNA"/>
</dbReference>
<dbReference type="InterPro" id="IPR022903">
    <property type="entry name" value="GcvT_bac"/>
</dbReference>
<reference evidence="12 13" key="1">
    <citation type="submission" date="2018-12" db="EMBL/GenBank/DDBJ databases">
        <authorList>
            <person name="Li F."/>
        </authorList>
    </citation>
    <scope>NUCLEOTIDE SEQUENCE [LARGE SCALE GENOMIC DNA]</scope>
    <source>
        <strain evidence="12 13">EGI 6500705</strain>
    </source>
</reference>
<dbReference type="GO" id="GO:0005829">
    <property type="term" value="C:cytosol"/>
    <property type="evidence" value="ECO:0007669"/>
    <property type="project" value="TreeGrafter"/>
</dbReference>
<evidence type="ECO:0000259" key="11">
    <source>
        <dbReference type="Pfam" id="PF08669"/>
    </source>
</evidence>
<dbReference type="Gene3D" id="3.30.1360.120">
    <property type="entry name" value="Probable tRNA modification gtpase trme, domain 1"/>
    <property type="match status" value="1"/>
</dbReference>
<dbReference type="NCBIfam" id="NF001567">
    <property type="entry name" value="PRK00389.1"/>
    <property type="match status" value="1"/>
</dbReference>
<evidence type="ECO:0000313" key="12">
    <source>
        <dbReference type="EMBL" id="RUQ99226.1"/>
    </source>
</evidence>
<dbReference type="Pfam" id="PF01571">
    <property type="entry name" value="GCV_T"/>
    <property type="match status" value="1"/>
</dbReference>
<dbReference type="InterPro" id="IPR006222">
    <property type="entry name" value="GCVT_N"/>
</dbReference>
<organism evidence="12 13">
    <name type="scientific">Labedella endophytica</name>
    <dbReference type="NCBI Taxonomy" id="1523160"/>
    <lineage>
        <taxon>Bacteria</taxon>
        <taxon>Bacillati</taxon>
        <taxon>Actinomycetota</taxon>
        <taxon>Actinomycetes</taxon>
        <taxon>Micrococcales</taxon>
        <taxon>Microbacteriaceae</taxon>
        <taxon>Labedella</taxon>
    </lineage>
</organism>
<dbReference type="InterPro" id="IPR013977">
    <property type="entry name" value="GcvT_C"/>
</dbReference>
<dbReference type="Proteomes" id="UP000274909">
    <property type="component" value="Unassembled WGS sequence"/>
</dbReference>
<dbReference type="InterPro" id="IPR006223">
    <property type="entry name" value="GcvT"/>
</dbReference>